<evidence type="ECO:0000256" key="1">
    <source>
        <dbReference type="ARBA" id="ARBA00009438"/>
    </source>
</evidence>
<dbReference type="AlphaFoldDB" id="A0A8T4GJ72"/>
<dbReference type="PANTHER" id="PTHR30632">
    <property type="entry name" value="MOLYBDATE-BINDING PERIPLASMIC PROTEIN"/>
    <property type="match status" value="1"/>
</dbReference>
<dbReference type="SUPFAM" id="SSF53850">
    <property type="entry name" value="Periplasmic binding protein-like II"/>
    <property type="match status" value="1"/>
</dbReference>
<dbReference type="GO" id="GO:0030973">
    <property type="term" value="F:molybdate ion binding"/>
    <property type="evidence" value="ECO:0007669"/>
    <property type="project" value="TreeGrafter"/>
</dbReference>
<evidence type="ECO:0000313" key="4">
    <source>
        <dbReference type="Proteomes" id="UP000823588"/>
    </source>
</evidence>
<dbReference type="Proteomes" id="UP000823588">
    <property type="component" value="Unassembled WGS sequence"/>
</dbReference>
<comment type="caution">
    <text evidence="3">The sequence shown here is derived from an EMBL/GenBank/DDBJ whole genome shotgun (WGS) entry which is preliminary data.</text>
</comment>
<dbReference type="Pfam" id="PF13531">
    <property type="entry name" value="SBP_bac_11"/>
    <property type="match status" value="1"/>
</dbReference>
<comment type="similarity">
    <text evidence="1">Belongs to the bacterial solute-binding protein 1 family. WtpA subfamily.</text>
</comment>
<dbReference type="PANTHER" id="PTHR30632:SF16">
    <property type="entry name" value="MOLYBDATE_TUNGSTATE-BINDING PROTEIN WTPA"/>
    <property type="match status" value="1"/>
</dbReference>
<gene>
    <name evidence="3" type="ORF">J2751_002814</name>
</gene>
<dbReference type="GO" id="GO:0015689">
    <property type="term" value="P:molybdate ion transport"/>
    <property type="evidence" value="ECO:0007669"/>
    <property type="project" value="TreeGrafter"/>
</dbReference>
<protein>
    <submittedName>
        <fullName evidence="3">Molybdate/tungstate transport system substrate-binding protein</fullName>
    </submittedName>
</protein>
<name>A0A8T4GJ72_9EURY</name>
<dbReference type="PROSITE" id="PS51257">
    <property type="entry name" value="PROKAR_LIPOPROTEIN"/>
    <property type="match status" value="1"/>
</dbReference>
<feature type="compositionally biased region" description="Basic and acidic residues" evidence="2">
    <location>
        <begin position="287"/>
        <end position="300"/>
    </location>
</feature>
<proteinExistence type="inferred from homology"/>
<dbReference type="CDD" id="cd13540">
    <property type="entry name" value="PBP2_ModA_WtpA"/>
    <property type="match status" value="1"/>
</dbReference>
<dbReference type="RefSeq" id="WP_209486823.1">
    <property type="nucleotide sequence ID" value="NZ_JAGGKQ010000029.1"/>
</dbReference>
<dbReference type="EMBL" id="JAGGKQ010000029">
    <property type="protein sequence ID" value="MBP1923769.1"/>
    <property type="molecule type" value="Genomic_DNA"/>
</dbReference>
<keyword evidence="4" id="KW-1185">Reference proteome</keyword>
<feature type="region of interest" description="Disordered" evidence="2">
    <location>
        <begin position="287"/>
        <end position="307"/>
    </location>
</feature>
<accession>A0A8T4GJ72</accession>
<dbReference type="Gene3D" id="3.40.190.10">
    <property type="entry name" value="Periplasmic binding protein-like II"/>
    <property type="match status" value="2"/>
</dbReference>
<sequence length="307" mass="32989">MWSASRRSFVRTVAAAGSGVGVVGCLGSGESVSILAAGSLAVVVGDHLGTRFESETGIACRGEYYGTNAVMRMIEDGRKYPDVVVSADDALLRDRLYGEHVSWDVSFASNVVGIAYAPDTRFGERLETGDPWYDIARDADTGELAISDPDLDPLGYRAIHAFRLAEREHGLDGFAETVADAAYREPEEPQLLAGVEAGNRTAAVVYRNMAADHGLPFHSFPEAYDFSNPDYADRYAEASYTTDEGYTATGAPVVYNATVVENADSPDAGREFVRFLADSGEVLRENGFETDGFPRTHGDVPAEVTSG</sequence>
<reference evidence="3" key="1">
    <citation type="submission" date="2021-03" db="EMBL/GenBank/DDBJ databases">
        <title>Genomic Encyclopedia of Type Strains, Phase IV (KMG-IV): sequencing the most valuable type-strain genomes for metagenomic binning, comparative biology and taxonomic classification.</title>
        <authorList>
            <person name="Goeker M."/>
        </authorList>
    </citation>
    <scope>NUCLEOTIDE SEQUENCE</scope>
    <source>
        <strain evidence="3">DSM 23564</strain>
    </source>
</reference>
<evidence type="ECO:0000256" key="2">
    <source>
        <dbReference type="SAM" id="MobiDB-lite"/>
    </source>
</evidence>
<organism evidence="3 4">
    <name type="scientific">Halorubrum alkaliphilum</name>
    <dbReference type="NCBI Taxonomy" id="261290"/>
    <lineage>
        <taxon>Archaea</taxon>
        <taxon>Methanobacteriati</taxon>
        <taxon>Methanobacteriota</taxon>
        <taxon>Stenosarchaea group</taxon>
        <taxon>Halobacteria</taxon>
        <taxon>Halobacteriales</taxon>
        <taxon>Haloferacaceae</taxon>
        <taxon>Halorubrum</taxon>
    </lineage>
</organism>
<dbReference type="InterPro" id="IPR050682">
    <property type="entry name" value="ModA/WtpA"/>
</dbReference>
<evidence type="ECO:0000313" key="3">
    <source>
        <dbReference type="EMBL" id="MBP1923769.1"/>
    </source>
</evidence>
<dbReference type="OrthoDB" id="7820at2157"/>